<evidence type="ECO:0000256" key="14">
    <source>
        <dbReference type="SAM" id="Phobius"/>
    </source>
</evidence>
<evidence type="ECO:0000256" key="6">
    <source>
        <dbReference type="ARBA" id="ARBA00023136"/>
    </source>
</evidence>
<comment type="similarity">
    <text evidence="2">Belongs to the major facilitator superfamily. Sugar transporter (TC 2.A.1.1) family.</text>
</comment>
<comment type="catalytic activity">
    <reaction evidence="10">
        <text>D-mannose(out) = D-mannose(in)</text>
        <dbReference type="Rhea" id="RHEA:78391"/>
        <dbReference type="ChEBI" id="CHEBI:4208"/>
    </reaction>
    <physiologicalReaction direction="left-to-right" evidence="10">
        <dbReference type="Rhea" id="RHEA:78392"/>
    </physiologicalReaction>
</comment>
<organism evidence="16 17">
    <name type="scientific">Tetrahymena thermophila (strain SB210)</name>
    <dbReference type="NCBI Taxonomy" id="312017"/>
    <lineage>
        <taxon>Eukaryota</taxon>
        <taxon>Sar</taxon>
        <taxon>Alveolata</taxon>
        <taxon>Ciliophora</taxon>
        <taxon>Intramacronucleata</taxon>
        <taxon>Oligohymenophorea</taxon>
        <taxon>Hymenostomatida</taxon>
        <taxon>Tetrahymenina</taxon>
        <taxon>Tetrahymenidae</taxon>
        <taxon>Tetrahymena</taxon>
    </lineage>
</organism>
<feature type="transmembrane region" description="Helical" evidence="14">
    <location>
        <begin position="159"/>
        <end position="180"/>
    </location>
</feature>
<evidence type="ECO:0000256" key="9">
    <source>
        <dbReference type="ARBA" id="ARBA00044656"/>
    </source>
</evidence>
<dbReference type="GO" id="GO:0016020">
    <property type="term" value="C:membrane"/>
    <property type="evidence" value="ECO:0007669"/>
    <property type="project" value="UniProtKB-SubCell"/>
</dbReference>
<feature type="transmembrane region" description="Helical" evidence="14">
    <location>
        <begin position="111"/>
        <end position="128"/>
    </location>
</feature>
<dbReference type="InterPro" id="IPR050360">
    <property type="entry name" value="MFS_Sugar_Transporters"/>
</dbReference>
<dbReference type="STRING" id="312017.Q22Y65"/>
<feature type="domain" description="Major facilitator superfamily (MFS) profile" evidence="15">
    <location>
        <begin position="41"/>
        <end position="464"/>
    </location>
</feature>
<feature type="transmembrane region" description="Helical" evidence="14">
    <location>
        <begin position="377"/>
        <end position="402"/>
    </location>
</feature>
<protein>
    <recommendedName>
        <fullName evidence="13">Hexose transporter 1</fullName>
    </recommendedName>
</protein>
<evidence type="ECO:0000256" key="3">
    <source>
        <dbReference type="ARBA" id="ARBA00011738"/>
    </source>
</evidence>
<comment type="catalytic activity">
    <reaction evidence="11">
        <text>D-glucosamine(out) = D-glucosamine(in)</text>
        <dbReference type="Rhea" id="RHEA:78423"/>
        <dbReference type="ChEBI" id="CHEBI:58723"/>
    </reaction>
    <physiologicalReaction direction="left-to-right" evidence="11">
        <dbReference type="Rhea" id="RHEA:78424"/>
    </physiologicalReaction>
</comment>
<comment type="catalytic activity">
    <reaction evidence="9">
        <text>D-xylose(out) = D-xylose(in)</text>
        <dbReference type="Rhea" id="RHEA:78427"/>
        <dbReference type="ChEBI" id="CHEBI:53455"/>
    </reaction>
    <physiologicalReaction direction="left-to-right" evidence="9">
        <dbReference type="Rhea" id="RHEA:78428"/>
    </physiologicalReaction>
</comment>
<reference evidence="17" key="1">
    <citation type="journal article" date="2006" name="PLoS Biol.">
        <title>Macronuclear genome sequence of the ciliate Tetrahymena thermophila, a model eukaryote.</title>
        <authorList>
            <person name="Eisen J.A."/>
            <person name="Coyne R.S."/>
            <person name="Wu M."/>
            <person name="Wu D."/>
            <person name="Thiagarajan M."/>
            <person name="Wortman J.R."/>
            <person name="Badger J.H."/>
            <person name="Ren Q."/>
            <person name="Amedeo P."/>
            <person name="Jones K.M."/>
            <person name="Tallon L.J."/>
            <person name="Delcher A.L."/>
            <person name="Salzberg S.L."/>
            <person name="Silva J.C."/>
            <person name="Haas B.J."/>
            <person name="Majoros W.H."/>
            <person name="Farzad M."/>
            <person name="Carlton J.M."/>
            <person name="Smith R.K. Jr."/>
            <person name="Garg J."/>
            <person name="Pearlman R.E."/>
            <person name="Karrer K.M."/>
            <person name="Sun L."/>
            <person name="Manning G."/>
            <person name="Elde N.C."/>
            <person name="Turkewitz A.P."/>
            <person name="Asai D.J."/>
            <person name="Wilkes D.E."/>
            <person name="Wang Y."/>
            <person name="Cai H."/>
            <person name="Collins K."/>
            <person name="Stewart B.A."/>
            <person name="Lee S.R."/>
            <person name="Wilamowska K."/>
            <person name="Weinberg Z."/>
            <person name="Ruzzo W.L."/>
            <person name="Wloga D."/>
            <person name="Gaertig J."/>
            <person name="Frankel J."/>
            <person name="Tsao C.-C."/>
            <person name="Gorovsky M.A."/>
            <person name="Keeling P.J."/>
            <person name="Waller R.F."/>
            <person name="Patron N.J."/>
            <person name="Cherry J.M."/>
            <person name="Stover N.A."/>
            <person name="Krieger C.J."/>
            <person name="del Toro C."/>
            <person name="Ryder H.F."/>
            <person name="Williamson S.C."/>
            <person name="Barbeau R.A."/>
            <person name="Hamilton E.P."/>
            <person name="Orias E."/>
        </authorList>
    </citation>
    <scope>NUCLEOTIDE SEQUENCE [LARGE SCALE GENOMIC DNA]</scope>
    <source>
        <strain evidence="17">SB210</strain>
    </source>
</reference>
<keyword evidence="4 14" id="KW-0812">Transmembrane</keyword>
<keyword evidence="5 14" id="KW-1133">Transmembrane helix</keyword>
<dbReference type="InterPro" id="IPR020846">
    <property type="entry name" value="MFS_dom"/>
</dbReference>
<feature type="transmembrane region" description="Helical" evidence="14">
    <location>
        <begin position="134"/>
        <end position="152"/>
    </location>
</feature>
<dbReference type="AlphaFoldDB" id="Q22Y65"/>
<gene>
    <name evidence="16" type="ORF">TTHERM_00355060</name>
</gene>
<feature type="transmembrane region" description="Helical" evidence="14">
    <location>
        <begin position="79"/>
        <end position="99"/>
    </location>
</feature>
<dbReference type="InterPro" id="IPR003663">
    <property type="entry name" value="Sugar/inositol_transpt"/>
</dbReference>
<keyword evidence="6 14" id="KW-0472">Membrane</keyword>
<evidence type="ECO:0000256" key="1">
    <source>
        <dbReference type="ARBA" id="ARBA00004141"/>
    </source>
</evidence>
<evidence type="ECO:0000259" key="15">
    <source>
        <dbReference type="PROSITE" id="PS50850"/>
    </source>
</evidence>
<dbReference type="Gene3D" id="1.20.1250.20">
    <property type="entry name" value="MFS general substrate transporter like domains"/>
    <property type="match status" value="1"/>
</dbReference>
<proteinExistence type="inferred from homology"/>
<evidence type="ECO:0000256" key="5">
    <source>
        <dbReference type="ARBA" id="ARBA00022989"/>
    </source>
</evidence>
<dbReference type="PANTHER" id="PTHR48022:SF2">
    <property type="entry name" value="PLASTIDIC GLUCOSE TRANSPORTER 4"/>
    <property type="match status" value="1"/>
</dbReference>
<dbReference type="SUPFAM" id="SSF103473">
    <property type="entry name" value="MFS general substrate transporter"/>
    <property type="match status" value="1"/>
</dbReference>
<evidence type="ECO:0000256" key="8">
    <source>
        <dbReference type="ARBA" id="ARBA00044648"/>
    </source>
</evidence>
<feature type="transmembrane region" description="Helical" evidence="14">
    <location>
        <begin position="438"/>
        <end position="460"/>
    </location>
</feature>
<dbReference type="GO" id="GO:0005351">
    <property type="term" value="F:carbohydrate:proton symporter activity"/>
    <property type="evidence" value="ECO:0007669"/>
    <property type="project" value="TreeGrafter"/>
</dbReference>
<comment type="catalytic activity">
    <reaction evidence="7">
        <text>D-galactose(in) = D-galactose(out)</text>
        <dbReference type="Rhea" id="RHEA:34915"/>
        <dbReference type="ChEBI" id="CHEBI:4139"/>
    </reaction>
    <physiologicalReaction direction="right-to-left" evidence="7">
        <dbReference type="Rhea" id="RHEA:34917"/>
    </physiologicalReaction>
</comment>
<dbReference type="InterPro" id="IPR005828">
    <property type="entry name" value="MFS_sugar_transport-like"/>
</dbReference>
<feature type="transmembrane region" description="Helical" evidence="14">
    <location>
        <begin position="321"/>
        <end position="339"/>
    </location>
</feature>
<dbReference type="PROSITE" id="PS50850">
    <property type="entry name" value="MFS"/>
    <property type="match status" value="1"/>
</dbReference>
<evidence type="ECO:0000256" key="2">
    <source>
        <dbReference type="ARBA" id="ARBA00010992"/>
    </source>
</evidence>
<keyword evidence="17" id="KW-1185">Reference proteome</keyword>
<comment type="subcellular location">
    <subcellularLocation>
        <location evidence="1">Membrane</location>
        <topology evidence="1">Multi-pass membrane protein</topology>
    </subcellularLocation>
</comment>
<name>Q22Y65_TETTS</name>
<accession>Q22Y65</accession>
<feature type="transmembrane region" description="Helical" evidence="14">
    <location>
        <begin position="351"/>
        <end position="371"/>
    </location>
</feature>
<dbReference type="Pfam" id="PF00083">
    <property type="entry name" value="Sugar_tr"/>
    <property type="match status" value="1"/>
</dbReference>
<dbReference type="OrthoDB" id="293490at2759"/>
<dbReference type="HOGENOM" id="CLU_001265_30_5_1"/>
<evidence type="ECO:0000256" key="13">
    <source>
        <dbReference type="ARBA" id="ARBA00044780"/>
    </source>
</evidence>
<dbReference type="GeneID" id="7845906"/>
<feature type="transmembrane region" description="Helical" evidence="14">
    <location>
        <begin position="35"/>
        <end position="54"/>
    </location>
</feature>
<evidence type="ECO:0000256" key="12">
    <source>
        <dbReference type="ARBA" id="ARBA00044710"/>
    </source>
</evidence>
<dbReference type="InParanoid" id="Q22Y65"/>
<dbReference type="InterPro" id="IPR036259">
    <property type="entry name" value="MFS_trans_sf"/>
</dbReference>
<feature type="transmembrane region" description="Helical" evidence="14">
    <location>
        <begin position="414"/>
        <end position="432"/>
    </location>
</feature>
<dbReference type="eggNOG" id="KOG0254">
    <property type="taxonomic scope" value="Eukaryota"/>
</dbReference>
<evidence type="ECO:0000256" key="4">
    <source>
        <dbReference type="ARBA" id="ARBA00022692"/>
    </source>
</evidence>
<dbReference type="PRINTS" id="PR00171">
    <property type="entry name" value="SUGRTRNSPORT"/>
</dbReference>
<dbReference type="Proteomes" id="UP000009168">
    <property type="component" value="Unassembled WGS sequence"/>
</dbReference>
<comment type="catalytic activity">
    <reaction evidence="12">
        <text>D-fructose(out) = D-fructose(in)</text>
        <dbReference type="Rhea" id="RHEA:60372"/>
        <dbReference type="ChEBI" id="CHEBI:37721"/>
    </reaction>
    <physiologicalReaction direction="left-to-right" evidence="12">
        <dbReference type="Rhea" id="RHEA:60373"/>
    </physiologicalReaction>
</comment>
<feature type="transmembrane region" description="Helical" evidence="14">
    <location>
        <begin position="284"/>
        <end position="309"/>
    </location>
</feature>
<dbReference type="PANTHER" id="PTHR48022">
    <property type="entry name" value="PLASTIDIC GLUCOSE TRANSPORTER 4"/>
    <property type="match status" value="1"/>
</dbReference>
<dbReference type="RefSeq" id="XP_001010404.2">
    <property type="nucleotide sequence ID" value="XM_001010404.2"/>
</dbReference>
<evidence type="ECO:0000256" key="11">
    <source>
        <dbReference type="ARBA" id="ARBA00044668"/>
    </source>
</evidence>
<evidence type="ECO:0000313" key="17">
    <source>
        <dbReference type="Proteomes" id="UP000009168"/>
    </source>
</evidence>
<sequence>MEQKTQNQQKQNSSVIRNMEEQYNTVNEEQEYNSFNYILAIVLVANMGVLYFGYQLGVMSLAQNTIFIVFDVKHSQQNFYSSMIDSAIPFGAVFGALLSGKIQDFVSRKNSLILADIFGIITGLLCLFKNINLLVIARLFAGFVTGLNTSLVPKYIQEITPLSLVGVMGIFFTTSLNFGIVLANLNGQFFNEFPIPEDTYWYYVFFFPLLINITRMVLLQLFFNHETPFYYIINNENEKCKNLLKKIYKPQYVDQNYQQVRQLAENTNNIQESYRDMFNRQNRWRLFIGCTLQFFQQFSGINAVTMYLSQIYEKENYQFKTANLLTLLSSTAFFCAALVNTQIVQKYTRRIILIVGSAFTGLFILSLAILSEIDDKNITYLTVICIDCYYVAFNFSLGPIIWLYCSEILPQKGFSIATTVNQICGTIIVMMLPYFDKLWILFIFYSTVCFLCSIFTYFLVEETKNKSKLEIQKLYQPQESNEQKCIPLYQPI</sequence>
<evidence type="ECO:0000313" key="16">
    <source>
        <dbReference type="EMBL" id="EAR90159.2"/>
    </source>
</evidence>
<comment type="catalytic activity">
    <reaction evidence="8">
        <text>D-glucose(out) = D-glucose(in)</text>
        <dbReference type="Rhea" id="RHEA:60376"/>
        <dbReference type="ChEBI" id="CHEBI:4167"/>
    </reaction>
    <physiologicalReaction direction="left-to-right" evidence="8">
        <dbReference type="Rhea" id="RHEA:60377"/>
    </physiologicalReaction>
</comment>
<evidence type="ECO:0000256" key="10">
    <source>
        <dbReference type="ARBA" id="ARBA00044662"/>
    </source>
</evidence>
<evidence type="ECO:0000256" key="7">
    <source>
        <dbReference type="ARBA" id="ARBA00044637"/>
    </source>
</evidence>
<feature type="transmembrane region" description="Helical" evidence="14">
    <location>
        <begin position="200"/>
        <end position="223"/>
    </location>
</feature>
<dbReference type="KEGG" id="tet:TTHERM_00355060"/>
<dbReference type="EMBL" id="GG662749">
    <property type="protein sequence ID" value="EAR90159.2"/>
    <property type="molecule type" value="Genomic_DNA"/>
</dbReference>
<comment type="subunit">
    <text evidence="3">Homodimer.</text>
</comment>